<comment type="similarity">
    <text evidence="2">Belongs to the sulfatase family.</text>
</comment>
<evidence type="ECO:0000313" key="10">
    <source>
        <dbReference type="Proteomes" id="UP000256708"/>
    </source>
</evidence>
<evidence type="ECO:0000313" key="9">
    <source>
        <dbReference type="EMBL" id="RDV15467.1"/>
    </source>
</evidence>
<comment type="cofactor">
    <cofactor evidence="1">
        <name>Ca(2+)</name>
        <dbReference type="ChEBI" id="CHEBI:29108"/>
    </cofactor>
</comment>
<dbReference type="InterPro" id="IPR017850">
    <property type="entry name" value="Alkaline_phosphatase_core_sf"/>
</dbReference>
<evidence type="ECO:0000256" key="3">
    <source>
        <dbReference type="ARBA" id="ARBA00022723"/>
    </source>
</evidence>
<dbReference type="CDD" id="cd16030">
    <property type="entry name" value="iduronate-2-sulfatase"/>
    <property type="match status" value="1"/>
</dbReference>
<feature type="signal peptide" evidence="7">
    <location>
        <begin position="1"/>
        <end position="31"/>
    </location>
</feature>
<comment type="caution">
    <text evidence="9">The sequence shown here is derived from an EMBL/GenBank/DDBJ whole genome shotgun (WGS) entry which is preliminary data.</text>
</comment>
<reference evidence="10" key="1">
    <citation type="submission" date="2018-08" db="EMBL/GenBank/DDBJ databases">
        <authorList>
            <person name="Liu Z.-W."/>
            <person name="Du Z.-J."/>
        </authorList>
    </citation>
    <scope>NUCLEOTIDE SEQUENCE [LARGE SCALE GENOMIC DNA]</scope>
    <source>
        <strain evidence="10">H4X</strain>
    </source>
</reference>
<keyword evidence="6" id="KW-0106">Calcium</keyword>
<name>A0A3D8LDJ7_9BACT</name>
<dbReference type="AlphaFoldDB" id="A0A3D8LDJ7"/>
<dbReference type="SUPFAM" id="SSF53649">
    <property type="entry name" value="Alkaline phosphatase-like"/>
    <property type="match status" value="1"/>
</dbReference>
<evidence type="ECO:0000256" key="6">
    <source>
        <dbReference type="ARBA" id="ARBA00022837"/>
    </source>
</evidence>
<keyword evidence="5" id="KW-0378">Hydrolase</keyword>
<proteinExistence type="inferred from homology"/>
<dbReference type="EMBL" id="QRGR01000008">
    <property type="protein sequence ID" value="RDV15467.1"/>
    <property type="molecule type" value="Genomic_DNA"/>
</dbReference>
<organism evidence="9 10">
    <name type="scientific">Pontibacter diazotrophicus</name>
    <dbReference type="NCBI Taxonomy" id="1400979"/>
    <lineage>
        <taxon>Bacteria</taxon>
        <taxon>Pseudomonadati</taxon>
        <taxon>Bacteroidota</taxon>
        <taxon>Cytophagia</taxon>
        <taxon>Cytophagales</taxon>
        <taxon>Hymenobacteraceae</taxon>
        <taxon>Pontibacter</taxon>
    </lineage>
</organism>
<dbReference type="InterPro" id="IPR024607">
    <property type="entry name" value="Sulfatase_CS"/>
</dbReference>
<dbReference type="PROSITE" id="PS00523">
    <property type="entry name" value="SULFATASE_1"/>
    <property type="match status" value="1"/>
</dbReference>
<dbReference type="InterPro" id="IPR035874">
    <property type="entry name" value="IDS"/>
</dbReference>
<gene>
    <name evidence="9" type="ORF">DXT99_08200</name>
</gene>
<sequence length="496" mass="57205">MYRRTAWLRHNCLKTLLVLLALLTMAEPSTAQKRSSKKNDKKQPNVLFIASDDLNVDMNAFDNPFIKTPNLDRLRKMGVRFDKAYNQFPLCGPSRASIMTGLRPDKTQTKDLFTFFRDKIPNVVTMPQMFMKNGYFTARVGKIFHYGVPSQIGTNGQDDSLSWNYRVNPKGIDKEQEDKITNYQPGVGLGGALSFWAAPGTDDDQTDGKVANEAMKIMENHRNKPFFMAVGFFRPHTPFVAPKKYFDMYPLDKIQLPEQRADDWANKPAIARYTLKDHYGLNEKQQKEVTQAYYASISFMDAQVGKLLNKLDELDLTDNTIIVFWSDHGFSLGQHAQWQKQTLFEHVARVPLIIAAPGYSKDRITESPVEMIDLYPTLAELAGQTPPKEIQGKSLVKLLKNPEITEDVPAYTDLRKSMVEQKYWYKNIDKEYDGRSVRFRQWRYTEWNDGNDGAELYDYDRDPNEFTNLADNPDYADIRAMLRKKLHEVRETPGQI</sequence>
<dbReference type="PROSITE" id="PS00149">
    <property type="entry name" value="SULFATASE_2"/>
    <property type="match status" value="1"/>
</dbReference>
<dbReference type="GO" id="GO:0046872">
    <property type="term" value="F:metal ion binding"/>
    <property type="evidence" value="ECO:0007669"/>
    <property type="project" value="UniProtKB-KW"/>
</dbReference>
<dbReference type="GO" id="GO:0005737">
    <property type="term" value="C:cytoplasm"/>
    <property type="evidence" value="ECO:0007669"/>
    <property type="project" value="TreeGrafter"/>
</dbReference>
<keyword evidence="3" id="KW-0479">Metal-binding</keyword>
<dbReference type="Gene3D" id="3.40.720.10">
    <property type="entry name" value="Alkaline Phosphatase, subunit A"/>
    <property type="match status" value="1"/>
</dbReference>
<dbReference type="Pfam" id="PF00884">
    <property type="entry name" value="Sulfatase"/>
    <property type="match status" value="1"/>
</dbReference>
<dbReference type="PANTHER" id="PTHR45953">
    <property type="entry name" value="IDURONATE 2-SULFATASE"/>
    <property type="match status" value="1"/>
</dbReference>
<dbReference type="PANTHER" id="PTHR45953:SF1">
    <property type="entry name" value="IDURONATE 2-SULFATASE"/>
    <property type="match status" value="1"/>
</dbReference>
<keyword evidence="10" id="KW-1185">Reference proteome</keyword>
<evidence type="ECO:0000256" key="4">
    <source>
        <dbReference type="ARBA" id="ARBA00022729"/>
    </source>
</evidence>
<keyword evidence="4 7" id="KW-0732">Signal</keyword>
<dbReference type="RefSeq" id="WP_115565062.1">
    <property type="nucleotide sequence ID" value="NZ_QRGR01000008.1"/>
</dbReference>
<evidence type="ECO:0000256" key="2">
    <source>
        <dbReference type="ARBA" id="ARBA00008779"/>
    </source>
</evidence>
<accession>A0A3D8LDJ7</accession>
<dbReference type="GO" id="GO:0004423">
    <property type="term" value="F:iduronate-2-sulfatase activity"/>
    <property type="evidence" value="ECO:0007669"/>
    <property type="project" value="InterPro"/>
</dbReference>
<evidence type="ECO:0000256" key="7">
    <source>
        <dbReference type="SAM" id="SignalP"/>
    </source>
</evidence>
<feature type="domain" description="Sulfatase N-terminal" evidence="8">
    <location>
        <begin position="44"/>
        <end position="383"/>
    </location>
</feature>
<evidence type="ECO:0000256" key="5">
    <source>
        <dbReference type="ARBA" id="ARBA00022801"/>
    </source>
</evidence>
<evidence type="ECO:0000259" key="8">
    <source>
        <dbReference type="Pfam" id="PF00884"/>
    </source>
</evidence>
<feature type="chain" id="PRO_5017647571" evidence="7">
    <location>
        <begin position="32"/>
        <end position="496"/>
    </location>
</feature>
<evidence type="ECO:0000256" key="1">
    <source>
        <dbReference type="ARBA" id="ARBA00001913"/>
    </source>
</evidence>
<dbReference type="OrthoDB" id="976866at2"/>
<dbReference type="Proteomes" id="UP000256708">
    <property type="component" value="Unassembled WGS sequence"/>
</dbReference>
<dbReference type="InterPro" id="IPR000917">
    <property type="entry name" value="Sulfatase_N"/>
</dbReference>
<protein>
    <submittedName>
        <fullName evidence="9">DUF4976 domain-containing protein</fullName>
    </submittedName>
</protein>